<dbReference type="InterPro" id="IPR016024">
    <property type="entry name" value="ARM-type_fold"/>
</dbReference>
<proteinExistence type="inferred from homology"/>
<sequence length="1954" mass="217972">MIDGPSRSLRRQALQRLALLTASEKSHRDQENFSKLCAGLSSTKGAQNGVVQRPKPNVPSLASSPMTLSELDVLLTLCKSAPLLDDLTSAKRLLVQISPYLGEAHTQSLAPSPFLRSIEPSPWEALTYHLTCAVLVIGIKHPSLHNAALSSTHEYLQSCLRAINAGPVVHYEQDISANELPVRERLGIATMTVSLLGFLDAASTHLHFYTVLERLGLVRLLQEALTERFMVSIEGVFSSIRTADIALKRFAIWKLWTKRYAASGRPLGAMLLQCGYMKLLVSCSALQIATQEELGKHEIFNLMVQEDDFEPQQQQSHSSALLEVLSDTAAEEMRLLEDGADYLQLGSAWQQRLAFAVKAHTLNTFLNCMVANEDIADSDTLISWLEDTITDPIQMADDTLAGVVLRSMAVVAKLFPTMASSLSRSLPRFIVQSGIKGDTVTEAARTLSYILNLLSPDAVITGLYSLGNILSAGSNGERTMNTPGIPNGIPSTLRQDVQYSHHSSGSAISLDIGSDDESGAAYGNVVRAIVGIATSCKDEKITALAQSMLLQKLGKVGLSVDIHIITEAAVLAQSGGQLELKSLLKLYSRISHEGAVQGNSTLLGAVMKARLYLARTLLPESPLYEVFLIQLLESIVSKGDVHESDNTHQRDVELAACEIIELLPPLAILVSVLDQDSYLRQDVNIRRLYREAWFNIIVHGISTTSGLGQQYSNELRIFAMHSPPLVAEYGTEQFESEIELNTVLRRGMNPPHTAEQKRRLISILAKCESDIRGLSYPKVIFLSAAYLVEILRADAGECTQVLPYFLDPSLNGSAMENCMITIADEVMAVYLSNTLRGHQEINSAPHVAKQLALMFTGCCHRIARVQQVAATCADNIILRMPSSLCQKASLFALLELLSIMWTSCLDAELDEYDWKSSYTSARGNVSVDLSDDYFLRKSTLNALYRKAKAWVMTVINIAPLDVKGLLQTYLSEYDDNGAYGHVALGRSFALEMGATIPTTDQKLGAIDRHGDCNINTASDFIAQYSTRQEYRYADPLPENRQSHVGYLRIDQNGETSAPHISKTESDQEALARLAHKAAQKDPVSEQELRDILRRAAALLCKADVDQCGIVHHLIEIPFTIFTKQSIKLGISLWLGVINENPIMEPRILTEIAQNWETTVHTNAGVFSEKLRQYLTNTISHPDPFFEKEEFAPSDKKTLSKRQQAAHDLIAPHLRILQFLNSHFNATRLGSPHVPQIFHRLISVTLQGLRHCIAHPLAREFHFQVVLLGLTILRYNINLDLVARWQLKDTILSAGLRWFAHQPRWSFGGNRLQIKAETRLMSDVNTALRSSAHIGSKAEGNLQTLEAKENLLQILLENEQMRLVVWLYPLDHERRHIFTSPSGKISQDLPASIISTAWVEHPSIAIHLPARFPSVQLQRNVRALLLDYPEKAINEPDSLHLLLGPSLPLDLGTQLKKYLLYWAAVNPITAVTYFLPEYGNNPFVLQYAMRALESHPIDVTFFYVPQIVQALRYDELGYVQRYIIETAKFSQLFAHQIIWNMTANAYKDEESGIEDSLKPTLDVVTDNMITSFSGTDKAFYEREFAFFNEVTDISGKLRPFIKKSKPEKKQKIEEELRKIKVEIGVYLPSNPDGTVIGIDRKSGKPLQSHAKAPYMATFRIKKNRGDSEAADDMLEEINRSDNVGDQHISRESTYEVWQSAIFKVGDDCRQDVLALQLIAAFRGIFNNVGLDVYVYPYRVTATAPGCGVIDVLPNSISRDMLGREAVNGLYDYFVSKYGSEDSIRFQEARNNFVKSMAAYSVISYLLQFKDRHNGNIMIDDAGHILHIDFGFCFDIAPGGVRFERAPFKLTSEMVAVMGGSTSSQSYLWFEELCVKSFLASRQHTDKLCHIVVLMLGSGLPCFKPETIAHLRQRFVLEKSEREAADYMKDLVKKSYGNISTKGYDQFQLLTNGIPY</sequence>
<dbReference type="Pfam" id="PF00613">
    <property type="entry name" value="PI3Ka"/>
    <property type="match status" value="1"/>
</dbReference>
<dbReference type="PROSITE" id="PS00916">
    <property type="entry name" value="PI3_4_KINASE_2"/>
    <property type="match status" value="1"/>
</dbReference>
<evidence type="ECO:0000313" key="10">
    <source>
        <dbReference type="EMBL" id="CAF9924551.1"/>
    </source>
</evidence>
<dbReference type="SMART" id="SM00146">
    <property type="entry name" value="PI3Kc"/>
    <property type="match status" value="1"/>
</dbReference>
<dbReference type="PROSITE" id="PS50290">
    <property type="entry name" value="PI3_4_KINASE_3"/>
    <property type="match status" value="1"/>
</dbReference>
<dbReference type="SUPFAM" id="SSF48371">
    <property type="entry name" value="ARM repeat"/>
    <property type="match status" value="1"/>
</dbReference>
<dbReference type="InterPro" id="IPR036940">
    <property type="entry name" value="PI3/4_kinase_cat_sf"/>
</dbReference>
<gene>
    <name evidence="10" type="primary">STT4</name>
    <name evidence="10" type="ORF">HETSPECPRED_005592</name>
</gene>
<feature type="domain" description="PIK helical" evidence="9">
    <location>
        <begin position="1390"/>
        <end position="1566"/>
    </location>
</feature>
<dbReference type="InterPro" id="IPR045495">
    <property type="entry name" value="PI4K_N"/>
</dbReference>
<reference evidence="10" key="1">
    <citation type="submission" date="2021-03" db="EMBL/GenBank/DDBJ databases">
        <authorList>
            <person name="Tagirdzhanova G."/>
        </authorList>
    </citation>
    <scope>NUCLEOTIDE SEQUENCE</scope>
</reference>
<comment type="similarity">
    <text evidence="2">Belongs to the PI3/PI4-kinase family. Type III PI4K subfamily.</text>
</comment>
<dbReference type="GO" id="GO:0004430">
    <property type="term" value="F:1-phosphatidylinositol 4-kinase activity"/>
    <property type="evidence" value="ECO:0007669"/>
    <property type="project" value="UniProtKB-EC"/>
</dbReference>
<dbReference type="FunFam" id="1.25.40.70:FF:000011">
    <property type="entry name" value="Phosphatidylinositol 4-kinase alpha"/>
    <property type="match status" value="1"/>
</dbReference>
<dbReference type="GO" id="GO:0048015">
    <property type="term" value="P:phosphatidylinositol-mediated signaling"/>
    <property type="evidence" value="ECO:0007669"/>
    <property type="project" value="TreeGrafter"/>
</dbReference>
<dbReference type="GO" id="GO:0046854">
    <property type="term" value="P:phosphatidylinositol phosphate biosynthetic process"/>
    <property type="evidence" value="ECO:0007669"/>
    <property type="project" value="InterPro"/>
</dbReference>
<evidence type="ECO:0000313" key="11">
    <source>
        <dbReference type="Proteomes" id="UP000664521"/>
    </source>
</evidence>
<evidence type="ECO:0000256" key="1">
    <source>
        <dbReference type="ARBA" id="ARBA00001686"/>
    </source>
</evidence>
<dbReference type="InterPro" id="IPR001263">
    <property type="entry name" value="PI3K_accessory_dom"/>
</dbReference>
<dbReference type="InterPro" id="IPR042236">
    <property type="entry name" value="PI3K_accessory_sf"/>
</dbReference>
<dbReference type="FunFam" id="1.10.1070.11:FF:000022">
    <property type="entry name" value="Phosphatidylinositol 4-kinase stt4"/>
    <property type="match status" value="1"/>
</dbReference>
<accession>A0A8H3FEI0</accession>
<dbReference type="Gene3D" id="3.30.1010.10">
    <property type="entry name" value="Phosphatidylinositol 3-kinase Catalytic Subunit, Chain A, domain 4"/>
    <property type="match status" value="1"/>
</dbReference>
<keyword evidence="6 10" id="KW-0418">Kinase</keyword>
<comment type="catalytic activity">
    <reaction evidence="1">
        <text>a 1,2-diacyl-sn-glycero-3-phospho-(1D-myo-inositol) + ATP = a 1,2-diacyl-sn-glycero-3-phospho-(1D-myo-inositol 4-phosphate) + ADP + H(+)</text>
        <dbReference type="Rhea" id="RHEA:19877"/>
        <dbReference type="ChEBI" id="CHEBI:15378"/>
        <dbReference type="ChEBI" id="CHEBI:30616"/>
        <dbReference type="ChEBI" id="CHEBI:57880"/>
        <dbReference type="ChEBI" id="CHEBI:58178"/>
        <dbReference type="ChEBI" id="CHEBI:456216"/>
        <dbReference type="EC" id="2.7.1.67"/>
    </reaction>
</comment>
<dbReference type="EC" id="2.7.1.67" evidence="3"/>
<dbReference type="Gene3D" id="1.25.40.70">
    <property type="entry name" value="Phosphatidylinositol 3-kinase, accessory domain (PIK)"/>
    <property type="match status" value="1"/>
</dbReference>
<dbReference type="InterPro" id="IPR015433">
    <property type="entry name" value="PI3/4_kinase"/>
</dbReference>
<organism evidence="10 11">
    <name type="scientific">Heterodermia speciosa</name>
    <dbReference type="NCBI Taxonomy" id="116794"/>
    <lineage>
        <taxon>Eukaryota</taxon>
        <taxon>Fungi</taxon>
        <taxon>Dikarya</taxon>
        <taxon>Ascomycota</taxon>
        <taxon>Pezizomycotina</taxon>
        <taxon>Lecanoromycetes</taxon>
        <taxon>OSLEUM clade</taxon>
        <taxon>Lecanoromycetidae</taxon>
        <taxon>Caliciales</taxon>
        <taxon>Physciaceae</taxon>
        <taxon>Heterodermia</taxon>
    </lineage>
</organism>
<dbReference type="InterPro" id="IPR011009">
    <property type="entry name" value="Kinase-like_dom_sf"/>
</dbReference>
<dbReference type="GO" id="GO:0005737">
    <property type="term" value="C:cytoplasm"/>
    <property type="evidence" value="ECO:0007669"/>
    <property type="project" value="TreeGrafter"/>
</dbReference>
<dbReference type="SUPFAM" id="SSF56112">
    <property type="entry name" value="Protein kinase-like (PK-like)"/>
    <property type="match status" value="1"/>
</dbReference>
<dbReference type="PANTHER" id="PTHR10048">
    <property type="entry name" value="PHOSPHATIDYLINOSITOL KINASE"/>
    <property type="match status" value="1"/>
</dbReference>
<dbReference type="Gene3D" id="1.10.1070.11">
    <property type="entry name" value="Phosphatidylinositol 3-/4-kinase, catalytic domain"/>
    <property type="match status" value="1"/>
</dbReference>
<dbReference type="PROSITE" id="PS51545">
    <property type="entry name" value="PIK_HELICAL"/>
    <property type="match status" value="1"/>
</dbReference>
<evidence type="ECO:0000259" key="8">
    <source>
        <dbReference type="PROSITE" id="PS50290"/>
    </source>
</evidence>
<dbReference type="PANTHER" id="PTHR10048:SF15">
    <property type="entry name" value="PHOSPHATIDYLINOSITOL 4-KINASE ALPHA"/>
    <property type="match status" value="1"/>
</dbReference>
<dbReference type="GO" id="GO:0005524">
    <property type="term" value="F:ATP binding"/>
    <property type="evidence" value="ECO:0007669"/>
    <property type="project" value="UniProtKB-KW"/>
</dbReference>
<dbReference type="GO" id="GO:0005886">
    <property type="term" value="C:plasma membrane"/>
    <property type="evidence" value="ECO:0007669"/>
    <property type="project" value="TreeGrafter"/>
</dbReference>
<dbReference type="OrthoDB" id="10264149at2759"/>
<evidence type="ECO:0000256" key="3">
    <source>
        <dbReference type="ARBA" id="ARBA00012169"/>
    </source>
</evidence>
<dbReference type="Pfam" id="PF00454">
    <property type="entry name" value="PI3_PI4_kinase"/>
    <property type="match status" value="1"/>
</dbReference>
<evidence type="ECO:0000256" key="4">
    <source>
        <dbReference type="ARBA" id="ARBA00022679"/>
    </source>
</evidence>
<keyword evidence="4" id="KW-0808">Transferase</keyword>
<keyword evidence="5" id="KW-0547">Nucleotide-binding</keyword>
<dbReference type="SMART" id="SM00145">
    <property type="entry name" value="PI3Ka"/>
    <property type="match status" value="1"/>
</dbReference>
<protein>
    <recommendedName>
        <fullName evidence="3">1-phosphatidylinositol 4-kinase</fullName>
        <ecNumber evidence="3">2.7.1.67</ecNumber>
    </recommendedName>
</protein>
<comment type="caution">
    <text evidence="10">The sequence shown here is derived from an EMBL/GenBank/DDBJ whole genome shotgun (WGS) entry which is preliminary data.</text>
</comment>
<feature type="domain" description="PI3K/PI4K catalytic" evidence="8">
    <location>
        <begin position="1670"/>
        <end position="1938"/>
    </location>
</feature>
<evidence type="ECO:0000256" key="2">
    <source>
        <dbReference type="ARBA" id="ARBA00006209"/>
    </source>
</evidence>
<evidence type="ECO:0000259" key="9">
    <source>
        <dbReference type="PROSITE" id="PS51545"/>
    </source>
</evidence>
<keyword evidence="11" id="KW-1185">Reference proteome</keyword>
<dbReference type="CDD" id="cd05167">
    <property type="entry name" value="PI4Kc_III_alpha"/>
    <property type="match status" value="1"/>
</dbReference>
<dbReference type="PROSITE" id="PS00915">
    <property type="entry name" value="PI3_4_KINASE_1"/>
    <property type="match status" value="1"/>
</dbReference>
<keyword evidence="7" id="KW-0067">ATP-binding</keyword>
<dbReference type="InterPro" id="IPR000403">
    <property type="entry name" value="PI3/4_kinase_cat_dom"/>
</dbReference>
<dbReference type="InterPro" id="IPR018936">
    <property type="entry name" value="PI3/4_kinase_CS"/>
</dbReference>
<evidence type="ECO:0000256" key="5">
    <source>
        <dbReference type="ARBA" id="ARBA00022741"/>
    </source>
</evidence>
<dbReference type="Proteomes" id="UP000664521">
    <property type="component" value="Unassembled WGS sequence"/>
</dbReference>
<dbReference type="FunFam" id="3.30.1010.10:FF:000014">
    <property type="entry name" value="Phosphatidylinositol 4-kinase STT4"/>
    <property type="match status" value="1"/>
</dbReference>
<name>A0A8H3FEI0_9LECA</name>
<dbReference type="EMBL" id="CAJPDS010000036">
    <property type="protein sequence ID" value="CAF9924551.1"/>
    <property type="molecule type" value="Genomic_DNA"/>
</dbReference>
<evidence type="ECO:0000256" key="7">
    <source>
        <dbReference type="ARBA" id="ARBA00022840"/>
    </source>
</evidence>
<evidence type="ECO:0000256" key="6">
    <source>
        <dbReference type="ARBA" id="ARBA00022777"/>
    </source>
</evidence>
<dbReference type="Pfam" id="PF19274">
    <property type="entry name" value="PI4K_N"/>
    <property type="match status" value="1"/>
</dbReference>